<dbReference type="OrthoDB" id="2679154at2"/>
<name>A0A329MLX0_9BACL</name>
<proteinExistence type="predicted"/>
<evidence type="ECO:0000313" key="2">
    <source>
        <dbReference type="Proteomes" id="UP000250369"/>
    </source>
</evidence>
<organism evidence="1 2">
    <name type="scientific">Paenibacillus contaminans</name>
    <dbReference type="NCBI Taxonomy" id="450362"/>
    <lineage>
        <taxon>Bacteria</taxon>
        <taxon>Bacillati</taxon>
        <taxon>Bacillota</taxon>
        <taxon>Bacilli</taxon>
        <taxon>Bacillales</taxon>
        <taxon>Paenibacillaceae</taxon>
        <taxon>Paenibacillus</taxon>
    </lineage>
</organism>
<gene>
    <name evidence="1" type="ORF">DQG23_23515</name>
</gene>
<dbReference type="PROSITE" id="PS00018">
    <property type="entry name" value="EF_HAND_1"/>
    <property type="match status" value="1"/>
</dbReference>
<comment type="caution">
    <text evidence="1">The sequence shown here is derived from an EMBL/GenBank/DDBJ whole genome shotgun (WGS) entry which is preliminary data.</text>
</comment>
<dbReference type="InterPro" id="IPR018247">
    <property type="entry name" value="EF_Hand_1_Ca_BS"/>
</dbReference>
<accession>A0A329MLX0</accession>
<sequence length="74" mass="8843">MTEHQIEKILDQAGTLWDDLTFKFYDNGTLEIFDNNTEQRVSLNELRGAAYDFYVKERIRWIRSNLQMKILQSA</sequence>
<reference evidence="1 2" key="1">
    <citation type="journal article" date="2009" name="Int. J. Syst. Evol. Microbiol.">
        <title>Paenibacillus contaminans sp. nov., isolated from a contaminated laboratory plate.</title>
        <authorList>
            <person name="Chou J.H."/>
            <person name="Lee J.H."/>
            <person name="Lin M.C."/>
            <person name="Chang P.S."/>
            <person name="Arun A.B."/>
            <person name="Young C.C."/>
            <person name="Chen W.M."/>
        </authorList>
    </citation>
    <scope>NUCLEOTIDE SEQUENCE [LARGE SCALE GENOMIC DNA]</scope>
    <source>
        <strain evidence="1 2">CKOBP-6</strain>
    </source>
</reference>
<evidence type="ECO:0000313" key="1">
    <source>
        <dbReference type="EMBL" id="RAV18887.1"/>
    </source>
</evidence>
<protein>
    <submittedName>
        <fullName evidence="1">Uncharacterized protein</fullName>
    </submittedName>
</protein>
<keyword evidence="2" id="KW-1185">Reference proteome</keyword>
<dbReference type="EMBL" id="QMFB01000015">
    <property type="protein sequence ID" value="RAV18887.1"/>
    <property type="molecule type" value="Genomic_DNA"/>
</dbReference>
<dbReference type="Proteomes" id="UP000250369">
    <property type="component" value="Unassembled WGS sequence"/>
</dbReference>
<dbReference type="AlphaFoldDB" id="A0A329MLX0"/>